<accession>A0A552DAN4</accession>
<sequence length="351" mass="39283">MKTSYLTIKITDISANRVVKFSIIFFLSAIFASLSSQFLLLASSSQAIAQPPTSNLSDQSSPTSNELLNGIIIAIVSGIIGFLANFIIERLKKKSEPRKQISYSKLVKSGIIGNIEKDIENKIGILYNGKPAQNMFYALFDIENTGNQQIKNQEIRFEFTNIDEVLDVFYCPQKIEPEMELKELTETSLGKHEKKFRIGVIKPQEKLGFRFIVQGLKSQALDFKHHTKNDDDVRFIKIEEKKVADDIEQVRVFLTNCLFAFVLLPLIRTSFSSISIIDIFISPLLSLASLSIFVFLILPRLEAFIKSVINLVSATSNKQSDVRCGDIGMLVTGGSVNVEKLALSSDENEVI</sequence>
<keyword evidence="1" id="KW-0812">Transmembrane</keyword>
<evidence type="ECO:0000313" key="3">
    <source>
        <dbReference type="Proteomes" id="UP000320551"/>
    </source>
</evidence>
<feature type="transmembrane region" description="Helical" evidence="1">
    <location>
        <begin position="21"/>
        <end position="47"/>
    </location>
</feature>
<comment type="caution">
    <text evidence="2">The sequence shown here is derived from an EMBL/GenBank/DDBJ whole genome shotgun (WGS) entry which is preliminary data.</text>
</comment>
<gene>
    <name evidence="2" type="ORF">EWV80_19690</name>
</gene>
<feature type="transmembrane region" description="Helical" evidence="1">
    <location>
        <begin position="67"/>
        <end position="88"/>
    </location>
</feature>
<name>A0A552DAN4_MICAE</name>
<keyword evidence="1" id="KW-0472">Membrane</keyword>
<proteinExistence type="predicted"/>
<dbReference type="Proteomes" id="UP000320551">
    <property type="component" value="Unassembled WGS sequence"/>
</dbReference>
<dbReference type="AlphaFoldDB" id="A0A552DAN4"/>
<evidence type="ECO:0000313" key="2">
    <source>
        <dbReference type="EMBL" id="TRU19276.1"/>
    </source>
</evidence>
<protein>
    <submittedName>
        <fullName evidence="2">Uncharacterized protein</fullName>
    </submittedName>
</protein>
<feature type="transmembrane region" description="Helical" evidence="1">
    <location>
        <begin position="250"/>
        <end position="267"/>
    </location>
</feature>
<organism evidence="2 3">
    <name type="scientific">Microcystis aeruginosa Ma_QC_B_20070730_S2</name>
    <dbReference type="NCBI Taxonomy" id="2486256"/>
    <lineage>
        <taxon>Bacteria</taxon>
        <taxon>Bacillati</taxon>
        <taxon>Cyanobacteriota</taxon>
        <taxon>Cyanophyceae</taxon>
        <taxon>Oscillatoriophycideae</taxon>
        <taxon>Chroococcales</taxon>
        <taxon>Microcystaceae</taxon>
        <taxon>Microcystis</taxon>
    </lineage>
</organism>
<evidence type="ECO:0000256" key="1">
    <source>
        <dbReference type="SAM" id="Phobius"/>
    </source>
</evidence>
<reference evidence="2 3" key="1">
    <citation type="submission" date="2019-01" db="EMBL/GenBank/DDBJ databases">
        <title>Coherence of Microcystis species and biogeography revealed through population genomics.</title>
        <authorList>
            <person name="Perez-Carrascal O.M."/>
            <person name="Terrat Y."/>
            <person name="Giani A."/>
            <person name="Fortin N."/>
            <person name="Tromas N."/>
            <person name="Shapiro B.J."/>
        </authorList>
    </citation>
    <scope>NUCLEOTIDE SEQUENCE [LARGE SCALE GENOMIC DNA]</scope>
    <source>
        <strain evidence="2">Ma_QC_B_20070730_S2</strain>
    </source>
</reference>
<feature type="transmembrane region" description="Helical" evidence="1">
    <location>
        <begin position="279"/>
        <end position="298"/>
    </location>
</feature>
<keyword evidence="1" id="KW-1133">Transmembrane helix</keyword>
<dbReference type="EMBL" id="SFBK01000257">
    <property type="protein sequence ID" value="TRU19276.1"/>
    <property type="molecule type" value="Genomic_DNA"/>
</dbReference>